<dbReference type="OMA" id="ARIQWIN"/>
<feature type="region of interest" description="Disordered" evidence="1">
    <location>
        <begin position="1"/>
        <end position="109"/>
    </location>
</feature>
<dbReference type="eggNOG" id="KOG2048">
    <property type="taxonomic scope" value="Eukaryota"/>
</dbReference>
<dbReference type="Gramene" id="EFJ29573">
    <property type="protein sequence ID" value="EFJ29573"/>
    <property type="gene ID" value="SELMODRAFT_440725"/>
</dbReference>
<dbReference type="InParanoid" id="D8RDX9"/>
<feature type="compositionally biased region" description="Low complexity" evidence="1">
    <location>
        <begin position="35"/>
        <end position="60"/>
    </location>
</feature>
<dbReference type="PANTHER" id="PTHR33595">
    <property type="entry name" value="VON WILLEBRAND FACTOR A DOMAIN PROTEIN"/>
    <property type="match status" value="1"/>
</dbReference>
<dbReference type="PANTHER" id="PTHR33595:SF7">
    <property type="entry name" value="OS12G0242500 PROTEIN"/>
    <property type="match status" value="1"/>
</dbReference>
<protein>
    <recommendedName>
        <fullName evidence="2">DUF7950 domain-containing protein</fullName>
    </recommendedName>
</protein>
<dbReference type="AlphaFoldDB" id="D8RDX9"/>
<evidence type="ECO:0000313" key="3">
    <source>
        <dbReference type="EMBL" id="EFJ29573.1"/>
    </source>
</evidence>
<keyword evidence="4" id="KW-1185">Reference proteome</keyword>
<feature type="region of interest" description="Disordered" evidence="1">
    <location>
        <begin position="202"/>
        <end position="282"/>
    </location>
</feature>
<feature type="region of interest" description="Disordered" evidence="1">
    <location>
        <begin position="482"/>
        <end position="519"/>
    </location>
</feature>
<dbReference type="EMBL" id="GL377577">
    <property type="protein sequence ID" value="EFJ29573.1"/>
    <property type="molecule type" value="Genomic_DNA"/>
</dbReference>
<dbReference type="HOGENOM" id="CLU_373163_0_0_1"/>
<dbReference type="STRING" id="88036.D8RDX9"/>
<name>D8RDX9_SELML</name>
<evidence type="ECO:0000256" key="1">
    <source>
        <dbReference type="SAM" id="MobiDB-lite"/>
    </source>
</evidence>
<gene>
    <name evidence="3" type="ORF">SELMODRAFT_440725</name>
</gene>
<feature type="compositionally biased region" description="Pro residues" evidence="1">
    <location>
        <begin position="238"/>
        <end position="267"/>
    </location>
</feature>
<reference evidence="3 4" key="1">
    <citation type="journal article" date="2011" name="Science">
        <title>The Selaginella genome identifies genetic changes associated with the evolution of vascular plants.</title>
        <authorList>
            <person name="Banks J.A."/>
            <person name="Nishiyama T."/>
            <person name="Hasebe M."/>
            <person name="Bowman J.L."/>
            <person name="Gribskov M."/>
            <person name="dePamphilis C."/>
            <person name="Albert V.A."/>
            <person name="Aono N."/>
            <person name="Aoyama T."/>
            <person name="Ambrose B.A."/>
            <person name="Ashton N.W."/>
            <person name="Axtell M.J."/>
            <person name="Barker E."/>
            <person name="Barker M.S."/>
            <person name="Bennetzen J.L."/>
            <person name="Bonawitz N.D."/>
            <person name="Chapple C."/>
            <person name="Cheng C."/>
            <person name="Correa L.G."/>
            <person name="Dacre M."/>
            <person name="DeBarry J."/>
            <person name="Dreyer I."/>
            <person name="Elias M."/>
            <person name="Engstrom E.M."/>
            <person name="Estelle M."/>
            <person name="Feng L."/>
            <person name="Finet C."/>
            <person name="Floyd S.K."/>
            <person name="Frommer W.B."/>
            <person name="Fujita T."/>
            <person name="Gramzow L."/>
            <person name="Gutensohn M."/>
            <person name="Harholt J."/>
            <person name="Hattori M."/>
            <person name="Heyl A."/>
            <person name="Hirai T."/>
            <person name="Hiwatashi Y."/>
            <person name="Ishikawa M."/>
            <person name="Iwata M."/>
            <person name="Karol K.G."/>
            <person name="Koehler B."/>
            <person name="Kolukisaoglu U."/>
            <person name="Kubo M."/>
            <person name="Kurata T."/>
            <person name="Lalonde S."/>
            <person name="Li K."/>
            <person name="Li Y."/>
            <person name="Litt A."/>
            <person name="Lyons E."/>
            <person name="Manning G."/>
            <person name="Maruyama T."/>
            <person name="Michael T.P."/>
            <person name="Mikami K."/>
            <person name="Miyazaki S."/>
            <person name="Morinaga S."/>
            <person name="Murata T."/>
            <person name="Mueller-Roeber B."/>
            <person name="Nelson D.R."/>
            <person name="Obara M."/>
            <person name="Oguri Y."/>
            <person name="Olmstead R.G."/>
            <person name="Onodera N."/>
            <person name="Petersen B.L."/>
            <person name="Pils B."/>
            <person name="Prigge M."/>
            <person name="Rensing S.A."/>
            <person name="Riano-Pachon D.M."/>
            <person name="Roberts A.W."/>
            <person name="Sato Y."/>
            <person name="Scheller H.V."/>
            <person name="Schulz B."/>
            <person name="Schulz C."/>
            <person name="Shakirov E.V."/>
            <person name="Shibagaki N."/>
            <person name="Shinohara N."/>
            <person name="Shippen D.E."/>
            <person name="Soerensen I."/>
            <person name="Sotooka R."/>
            <person name="Sugimoto N."/>
            <person name="Sugita M."/>
            <person name="Sumikawa N."/>
            <person name="Tanurdzic M."/>
            <person name="Theissen G."/>
            <person name="Ulvskov P."/>
            <person name="Wakazuki S."/>
            <person name="Weng J.K."/>
            <person name="Willats W.W."/>
            <person name="Wipf D."/>
            <person name="Wolf P.G."/>
            <person name="Yang L."/>
            <person name="Zimmer A.D."/>
            <person name="Zhu Q."/>
            <person name="Mitros T."/>
            <person name="Hellsten U."/>
            <person name="Loque D."/>
            <person name="Otillar R."/>
            <person name="Salamov A."/>
            <person name="Schmutz J."/>
            <person name="Shapiro H."/>
            <person name="Lindquist E."/>
            <person name="Lucas S."/>
            <person name="Rokhsar D."/>
            <person name="Grigoriev I.V."/>
        </authorList>
    </citation>
    <scope>NUCLEOTIDE SEQUENCE [LARGE SCALE GENOMIC DNA]</scope>
</reference>
<accession>D8RDX9</accession>
<evidence type="ECO:0000259" key="2">
    <source>
        <dbReference type="Pfam" id="PF25821"/>
    </source>
</evidence>
<dbReference type="KEGG" id="smo:SELMODRAFT_440725"/>
<dbReference type="Proteomes" id="UP000001514">
    <property type="component" value="Unassembled WGS sequence"/>
</dbReference>
<sequence length="745" mass="79075">MERRIPGDGSIFRAGEAEQILSRYRPIAPKPPSAPSSATGSAKPDQAPAPADAPTQSSSSVSPGCRKGRKRSGDSSLGSPRSYKRSAANNRSKQQKIHQHHQQQQQQQQQIQLQIQQQIHHQSQQMVPVMVDIAGSLSTVTTSVSMLSDAQALPGWKIIRPAVAVGGGSIGNTSTQSYARSPNVVLEDAGSSVMVAVKPPATLASSGGGGGGYSLRKNSSSNSRSLVSDLGSNVQQVSPPPPPPPPPPPLPPPPPPPPPRQASPPAPIAALGDGNGDDERPKLVTLSLLPDTPAQHQLANPVPEVVSSIDLLGRRDRDRYRDDSNRLELSLCSGSSAPPVARRYGAAAQPRTAAVHEQRVPQQQQQEQSRQDAFHHQQHRAGMVIDSSYLEQAYGGSSDPVALTEDLGGGASSTRSVVLWSNLSYDKVVSERLGGKPQRAAGPYIDPLGLPTQLGCFRYRMRGSECNAVLWGFLKKFMHTGLPSSSSSKPGGRAEFVEQSSSSMPQQHQHQHQHQQQRVIAPQPVRPVPLVVGSNVCLDSITEVNSYAGYLSGSLETVESQLEKDGLPAFVTDRSNRVRWVNAAYNQLVRSSSGGSSIGLQDSASSNSMNAAATTGAIATTVQPEVVVVAAAPTPTPEVCVTFQSERSPYSAVSLVGQARVDWMEGVKRCYLSGVPCEMRRLDDQHLGSLFVWKLNLKVGSGGTARYAAAAATATATTAAAGGNHSSNVQVYGHECYGVRERGFV</sequence>
<organism evidence="4">
    <name type="scientific">Selaginella moellendorffii</name>
    <name type="common">Spikemoss</name>
    <dbReference type="NCBI Taxonomy" id="88036"/>
    <lineage>
        <taxon>Eukaryota</taxon>
        <taxon>Viridiplantae</taxon>
        <taxon>Streptophyta</taxon>
        <taxon>Embryophyta</taxon>
        <taxon>Tracheophyta</taxon>
        <taxon>Lycopodiopsida</taxon>
        <taxon>Selaginellales</taxon>
        <taxon>Selaginellaceae</taxon>
        <taxon>Selaginella</taxon>
    </lineage>
</organism>
<feature type="compositionally biased region" description="Low complexity" evidence="1">
    <location>
        <begin position="214"/>
        <end position="228"/>
    </location>
</feature>
<dbReference type="InterPro" id="IPR057710">
    <property type="entry name" value="DUF7950"/>
</dbReference>
<dbReference type="Pfam" id="PF25821">
    <property type="entry name" value="DUF7950"/>
    <property type="match status" value="1"/>
</dbReference>
<evidence type="ECO:0000313" key="4">
    <source>
        <dbReference type="Proteomes" id="UP000001514"/>
    </source>
</evidence>
<feature type="domain" description="DUF7950" evidence="2">
    <location>
        <begin position="533"/>
        <end position="595"/>
    </location>
</feature>
<proteinExistence type="predicted"/>
<feature type="region of interest" description="Disordered" evidence="1">
    <location>
        <begin position="350"/>
        <end position="376"/>
    </location>
</feature>